<dbReference type="Gene3D" id="3.80.10.10">
    <property type="entry name" value="Ribonuclease Inhibitor"/>
    <property type="match status" value="1"/>
</dbReference>
<keyword evidence="2" id="KW-1185">Reference proteome</keyword>
<evidence type="ECO:0000313" key="2">
    <source>
        <dbReference type="Proteomes" id="UP000094527"/>
    </source>
</evidence>
<proteinExistence type="predicted"/>
<dbReference type="SUPFAM" id="SSF52047">
    <property type="entry name" value="RNI-like"/>
    <property type="match status" value="1"/>
</dbReference>
<reference evidence="1 2" key="1">
    <citation type="journal article" date="2016" name="Genome Biol. Evol.">
        <title>Gene Family Evolution Reflects Adaptation to Soil Environmental Stressors in the Genome of the Collembolan Orchesella cincta.</title>
        <authorList>
            <person name="Faddeeva-Vakhrusheva A."/>
            <person name="Derks M.F."/>
            <person name="Anvar S.Y."/>
            <person name="Agamennone V."/>
            <person name="Suring W."/>
            <person name="Smit S."/>
            <person name="van Straalen N.M."/>
            <person name="Roelofs D."/>
        </authorList>
    </citation>
    <scope>NUCLEOTIDE SEQUENCE [LARGE SCALE GENOMIC DNA]</scope>
    <source>
        <tissue evidence="1">Mixed pool</tissue>
    </source>
</reference>
<dbReference type="AlphaFoldDB" id="A0A1D2MSL5"/>
<dbReference type="EMBL" id="LJIJ01000584">
    <property type="protein sequence ID" value="ODM96077.1"/>
    <property type="molecule type" value="Genomic_DNA"/>
</dbReference>
<dbReference type="Proteomes" id="UP000094527">
    <property type="component" value="Unassembled WGS sequence"/>
</dbReference>
<comment type="caution">
    <text evidence="1">The sequence shown here is derived from an EMBL/GenBank/DDBJ whole genome shotgun (WGS) entry which is preliminary data.</text>
</comment>
<dbReference type="InterPro" id="IPR032675">
    <property type="entry name" value="LRR_dom_sf"/>
</dbReference>
<organism evidence="1 2">
    <name type="scientific">Orchesella cincta</name>
    <name type="common">Springtail</name>
    <name type="synonym">Podura cincta</name>
    <dbReference type="NCBI Taxonomy" id="48709"/>
    <lineage>
        <taxon>Eukaryota</taxon>
        <taxon>Metazoa</taxon>
        <taxon>Ecdysozoa</taxon>
        <taxon>Arthropoda</taxon>
        <taxon>Hexapoda</taxon>
        <taxon>Collembola</taxon>
        <taxon>Entomobryomorpha</taxon>
        <taxon>Entomobryoidea</taxon>
        <taxon>Orchesellidae</taxon>
        <taxon>Orchesellinae</taxon>
        <taxon>Orchesella</taxon>
    </lineage>
</organism>
<evidence type="ECO:0008006" key="3">
    <source>
        <dbReference type="Google" id="ProtNLM"/>
    </source>
</evidence>
<accession>A0A1D2MSL5</accession>
<protein>
    <recommendedName>
        <fullName evidence="3">F-box domain-containing protein</fullName>
    </recommendedName>
</protein>
<sequence>MMEASPFSEAHPLLNHVVLHRLFNLMKFDIYEFVDLRLVCRQWFNESLPMWRKNVVVCATDDISYPNHLYLEDYLELLDEESFYEMRKYPYSNYKLRECDIRFRGRSGELSSRFWTKVGPLMTHLTIKRSRVFQAEDLRKVIFELTPNLRYLALCQNFYHEDRLKIDLRDLAKPPKVQGNLVEFKVRIERWNTPAVESQEQELPLSWMEIFLHFPNLKLLDPKRLSRQDSRGELGEIVNTLKTIRREVSQQYFVGLEQLLFEYLGSVTVGNICQLQFPLKKLSFNVGLKTKAATFTRLLEAHSQTLRSLDIQHGGFSPPFLSLSFQKQFEFLAHLYLLGPILPNLNFLKNMPNLETLRLQDIFHGYFSPSKMIGNTDFLQLDGVVLHKMNKLWIGEEICSGEHVAELAKLMPNLRRLRLGLGDDGFKMVCRTWEKLETLDIRPCQLTKETKAGSMKSCLLVVSACSK</sequence>
<gene>
    <name evidence="1" type="ORF">Ocin01_10603</name>
</gene>
<evidence type="ECO:0000313" key="1">
    <source>
        <dbReference type="EMBL" id="ODM96077.1"/>
    </source>
</evidence>
<name>A0A1D2MSL5_ORCCI</name>